<evidence type="ECO:0000256" key="3">
    <source>
        <dbReference type="ARBA" id="ARBA00023163"/>
    </source>
</evidence>
<name>A0A5C3QNY5_9AGAR</name>
<organism evidence="6 7">
    <name type="scientific">Pterulicium gracile</name>
    <dbReference type="NCBI Taxonomy" id="1884261"/>
    <lineage>
        <taxon>Eukaryota</taxon>
        <taxon>Fungi</taxon>
        <taxon>Dikarya</taxon>
        <taxon>Basidiomycota</taxon>
        <taxon>Agaricomycotina</taxon>
        <taxon>Agaricomycetes</taxon>
        <taxon>Agaricomycetidae</taxon>
        <taxon>Agaricales</taxon>
        <taxon>Pleurotineae</taxon>
        <taxon>Pterulaceae</taxon>
        <taxon>Pterulicium</taxon>
    </lineage>
</organism>
<keyword evidence="4" id="KW-0539">Nucleus</keyword>
<evidence type="ECO:0000256" key="2">
    <source>
        <dbReference type="ARBA" id="ARBA00010059"/>
    </source>
</evidence>
<dbReference type="GO" id="GO:0005672">
    <property type="term" value="C:transcription factor TFIIA complex"/>
    <property type="evidence" value="ECO:0007669"/>
    <property type="project" value="InterPro"/>
</dbReference>
<dbReference type="OrthoDB" id="6275927at2759"/>
<feature type="region of interest" description="Disordered" evidence="5">
    <location>
        <begin position="175"/>
        <end position="271"/>
    </location>
</feature>
<dbReference type="PANTHER" id="PTHR12694:SF8">
    <property type="entry name" value="TRANSCRIPTION INITIATION FACTOR IIA SUBUNIT 1"/>
    <property type="match status" value="1"/>
</dbReference>
<evidence type="ECO:0000256" key="5">
    <source>
        <dbReference type="SAM" id="MobiDB-lite"/>
    </source>
</evidence>
<accession>A0A5C3QNY5</accession>
<evidence type="ECO:0000256" key="1">
    <source>
        <dbReference type="ARBA" id="ARBA00004123"/>
    </source>
</evidence>
<dbReference type="GO" id="GO:0006367">
    <property type="term" value="P:transcription initiation at RNA polymerase II promoter"/>
    <property type="evidence" value="ECO:0007669"/>
    <property type="project" value="InterPro"/>
</dbReference>
<feature type="compositionally biased region" description="Acidic residues" evidence="5">
    <location>
        <begin position="256"/>
        <end position="269"/>
    </location>
</feature>
<protein>
    <submittedName>
        <fullName evidence="6">Transcription factor IIA, alpha/beta subunit-domain-containing protein</fullName>
    </submittedName>
</protein>
<dbReference type="CDD" id="cd07976">
    <property type="entry name" value="TFIIA_alpha_beta_like"/>
    <property type="match status" value="1"/>
</dbReference>
<dbReference type="STRING" id="1884261.A0A5C3QNY5"/>
<gene>
    <name evidence="6" type="ORF">BDV98DRAFT_414990</name>
</gene>
<dbReference type="Gene3D" id="2.30.18.10">
    <property type="entry name" value="Transcription factor IIA (TFIIA), beta-barrel domain"/>
    <property type="match status" value="1"/>
</dbReference>
<evidence type="ECO:0000313" key="6">
    <source>
        <dbReference type="EMBL" id="TFL03078.1"/>
    </source>
</evidence>
<comment type="similarity">
    <text evidence="2">Belongs to the TFIIA subunit 1 family.</text>
</comment>
<evidence type="ECO:0000256" key="4">
    <source>
        <dbReference type="ARBA" id="ARBA00023242"/>
    </source>
</evidence>
<keyword evidence="7" id="KW-1185">Reference proteome</keyword>
<proteinExistence type="inferred from homology"/>
<dbReference type="PANTHER" id="PTHR12694">
    <property type="entry name" value="TRANSCRIPTION INITIATION FACTOR IIA SUBUNIT 1"/>
    <property type="match status" value="1"/>
</dbReference>
<dbReference type="Pfam" id="PF03153">
    <property type="entry name" value="TFIIA"/>
    <property type="match status" value="1"/>
</dbReference>
<comment type="subcellular location">
    <subcellularLocation>
        <location evidence="1">Nucleus</location>
    </subcellularLocation>
</comment>
<evidence type="ECO:0000313" key="7">
    <source>
        <dbReference type="Proteomes" id="UP000305067"/>
    </source>
</evidence>
<dbReference type="InterPro" id="IPR009088">
    <property type="entry name" value="TFIIA_b-brl"/>
</dbReference>
<dbReference type="SUPFAM" id="SSF50784">
    <property type="entry name" value="Transcription factor IIA (TFIIA), beta-barrel domain"/>
    <property type="match status" value="1"/>
</dbReference>
<dbReference type="EMBL" id="ML178821">
    <property type="protein sequence ID" value="TFL03078.1"/>
    <property type="molecule type" value="Genomic_DNA"/>
</dbReference>
<dbReference type="Gene3D" id="1.10.287.100">
    <property type="match status" value="1"/>
</dbReference>
<sequence length="320" mass="34002">MSNKIVPTIYRTVIDEVIAAIKPEFDEYGVAEDVLAELQSKWESRVIASHVAEFETPAAAPPPPTQPVQSHQIAQTQQALHQAVQSHAYAQPVLQMPPMPHGTYAGLHNPYAAPGVGVKAEPLESRHLLSGSISPSTPQYTLPPLNPALAGRHLAAGGVLPPGYAAAAYQPMQPVAQARPPAQTQQTAGQSSSRIPQVDGPSYYDGSDDDEDDRAPGGSNGAQYPPRTSHPSVAAPQASGASTAGNGGGDEAINSDLDDSEEDLDEDVDQGTAGETDIVFCTYDKVARVKNKWKCVLKDGMVHVNGRDYLFAKCTGEFEW</sequence>
<reference evidence="6 7" key="1">
    <citation type="journal article" date="2019" name="Nat. Ecol. Evol.">
        <title>Megaphylogeny resolves global patterns of mushroom evolution.</title>
        <authorList>
            <person name="Varga T."/>
            <person name="Krizsan K."/>
            <person name="Foldi C."/>
            <person name="Dima B."/>
            <person name="Sanchez-Garcia M."/>
            <person name="Sanchez-Ramirez S."/>
            <person name="Szollosi G.J."/>
            <person name="Szarkandi J.G."/>
            <person name="Papp V."/>
            <person name="Albert L."/>
            <person name="Andreopoulos W."/>
            <person name="Angelini C."/>
            <person name="Antonin V."/>
            <person name="Barry K.W."/>
            <person name="Bougher N.L."/>
            <person name="Buchanan P."/>
            <person name="Buyck B."/>
            <person name="Bense V."/>
            <person name="Catcheside P."/>
            <person name="Chovatia M."/>
            <person name="Cooper J."/>
            <person name="Damon W."/>
            <person name="Desjardin D."/>
            <person name="Finy P."/>
            <person name="Geml J."/>
            <person name="Haridas S."/>
            <person name="Hughes K."/>
            <person name="Justo A."/>
            <person name="Karasinski D."/>
            <person name="Kautmanova I."/>
            <person name="Kiss B."/>
            <person name="Kocsube S."/>
            <person name="Kotiranta H."/>
            <person name="LaButti K.M."/>
            <person name="Lechner B.E."/>
            <person name="Liimatainen K."/>
            <person name="Lipzen A."/>
            <person name="Lukacs Z."/>
            <person name="Mihaltcheva S."/>
            <person name="Morgado L.N."/>
            <person name="Niskanen T."/>
            <person name="Noordeloos M.E."/>
            <person name="Ohm R.A."/>
            <person name="Ortiz-Santana B."/>
            <person name="Ovrebo C."/>
            <person name="Racz N."/>
            <person name="Riley R."/>
            <person name="Savchenko A."/>
            <person name="Shiryaev A."/>
            <person name="Soop K."/>
            <person name="Spirin V."/>
            <person name="Szebenyi C."/>
            <person name="Tomsovsky M."/>
            <person name="Tulloss R.E."/>
            <person name="Uehling J."/>
            <person name="Grigoriev I.V."/>
            <person name="Vagvolgyi C."/>
            <person name="Papp T."/>
            <person name="Martin F.M."/>
            <person name="Miettinen O."/>
            <person name="Hibbett D.S."/>
            <person name="Nagy L.G."/>
        </authorList>
    </citation>
    <scope>NUCLEOTIDE SEQUENCE [LARGE SCALE GENOMIC DNA]</scope>
    <source>
        <strain evidence="6 7">CBS 309.79</strain>
    </source>
</reference>
<keyword evidence="3" id="KW-0804">Transcription</keyword>
<dbReference type="SMART" id="SM01371">
    <property type="entry name" value="TFIIA"/>
    <property type="match status" value="1"/>
</dbReference>
<dbReference type="InterPro" id="IPR004855">
    <property type="entry name" value="TFIIA_asu/bsu"/>
</dbReference>
<dbReference type="Proteomes" id="UP000305067">
    <property type="component" value="Unassembled WGS sequence"/>
</dbReference>
<dbReference type="SUPFAM" id="SSF47396">
    <property type="entry name" value="Transcription factor IIA (TFIIA), alpha-helical domain"/>
    <property type="match status" value="1"/>
</dbReference>
<dbReference type="AlphaFoldDB" id="A0A5C3QNY5"/>
<feature type="compositionally biased region" description="Low complexity" evidence="5">
    <location>
        <begin position="175"/>
        <end position="190"/>
    </location>
</feature>